<evidence type="ECO:0000256" key="2">
    <source>
        <dbReference type="ARBA" id="ARBA00022679"/>
    </source>
</evidence>
<comment type="catalytic activity">
    <reaction evidence="3">
        <text>cytidine + phosphate = cytosine + alpha-D-ribose 1-phosphate</text>
        <dbReference type="Rhea" id="RHEA:52540"/>
        <dbReference type="ChEBI" id="CHEBI:16040"/>
        <dbReference type="ChEBI" id="CHEBI:17562"/>
        <dbReference type="ChEBI" id="CHEBI:43474"/>
        <dbReference type="ChEBI" id="CHEBI:57720"/>
        <dbReference type="EC" id="2.4.2.2"/>
    </reaction>
</comment>
<evidence type="ECO:0000256" key="3">
    <source>
        <dbReference type="HAMAP-Rule" id="MF_01537"/>
    </source>
</evidence>
<evidence type="ECO:0000256" key="1">
    <source>
        <dbReference type="ARBA" id="ARBA00022676"/>
    </source>
</evidence>
<keyword evidence="1 3" id="KW-0328">Glycosyltransferase</keyword>
<dbReference type="InterPro" id="IPR011051">
    <property type="entry name" value="RmlC_Cupin_sf"/>
</dbReference>
<dbReference type="GO" id="GO:0004850">
    <property type="term" value="F:uridine phosphorylase activity"/>
    <property type="evidence" value="ECO:0007669"/>
    <property type="project" value="RHEA"/>
</dbReference>
<name>A0A0E3JXB6_CLOSL</name>
<dbReference type="GO" id="GO:0005829">
    <property type="term" value="C:cytosol"/>
    <property type="evidence" value="ECO:0007669"/>
    <property type="project" value="TreeGrafter"/>
</dbReference>
<evidence type="ECO:0000313" key="4">
    <source>
        <dbReference type="EMBL" id="AKA67993.1"/>
    </source>
</evidence>
<organism evidence="4 5">
    <name type="scientific">Clostridium scatologenes</name>
    <dbReference type="NCBI Taxonomy" id="1548"/>
    <lineage>
        <taxon>Bacteria</taxon>
        <taxon>Bacillati</taxon>
        <taxon>Bacillota</taxon>
        <taxon>Clostridia</taxon>
        <taxon>Eubacteriales</taxon>
        <taxon>Clostridiaceae</taxon>
        <taxon>Clostridium</taxon>
    </lineage>
</organism>
<comment type="catalytic activity">
    <reaction evidence="3">
        <text>guanosine + phosphate = alpha-D-ribose 1-phosphate + guanine</text>
        <dbReference type="Rhea" id="RHEA:13233"/>
        <dbReference type="ChEBI" id="CHEBI:16235"/>
        <dbReference type="ChEBI" id="CHEBI:16750"/>
        <dbReference type="ChEBI" id="CHEBI:43474"/>
        <dbReference type="ChEBI" id="CHEBI:57720"/>
        <dbReference type="EC" id="2.4.2.1"/>
    </reaction>
</comment>
<protein>
    <recommendedName>
        <fullName evidence="3">Pyrimidine/purine nucleoside phosphorylase</fullName>
        <ecNumber evidence="3">2.4.2.1</ecNumber>
        <ecNumber evidence="3">2.4.2.2</ecNumber>
    </recommendedName>
    <alternativeName>
        <fullName evidence="3">Adenosine phosphorylase</fullName>
    </alternativeName>
    <alternativeName>
        <fullName evidence="3">Cytidine phosphorylase</fullName>
    </alternativeName>
    <alternativeName>
        <fullName evidence="3">Guanosine phosphorylase</fullName>
    </alternativeName>
    <alternativeName>
        <fullName evidence="3">Inosine phosphorylase</fullName>
    </alternativeName>
    <alternativeName>
        <fullName evidence="3">Thymidine phosphorylase</fullName>
    </alternativeName>
    <alternativeName>
        <fullName evidence="3">Uridine phosphorylase</fullName>
    </alternativeName>
    <alternativeName>
        <fullName evidence="3">Xanthosine phosphorylase</fullName>
    </alternativeName>
</protein>
<dbReference type="PANTHER" id="PTHR36540">
    <property type="entry name" value="PYRIMIDINE/PURINE NUCLEOSIDE PHOSPHORYLASE"/>
    <property type="match status" value="1"/>
</dbReference>
<dbReference type="Gene3D" id="2.60.120.10">
    <property type="entry name" value="Jelly Rolls"/>
    <property type="match status" value="1"/>
</dbReference>
<dbReference type="RefSeq" id="WP_029162776.1">
    <property type="nucleotide sequence ID" value="NZ_CP009933.1"/>
</dbReference>
<dbReference type="Proteomes" id="UP000033115">
    <property type="component" value="Chromosome"/>
</dbReference>
<dbReference type="EC" id="2.4.2.1" evidence="3"/>
<accession>A0A0E3JXB6</accession>
<comment type="catalytic activity">
    <reaction evidence="3">
        <text>a purine D-ribonucleoside + phosphate = a purine nucleobase + alpha-D-ribose 1-phosphate</text>
        <dbReference type="Rhea" id="RHEA:19805"/>
        <dbReference type="ChEBI" id="CHEBI:26386"/>
        <dbReference type="ChEBI" id="CHEBI:43474"/>
        <dbReference type="ChEBI" id="CHEBI:57720"/>
        <dbReference type="ChEBI" id="CHEBI:142355"/>
        <dbReference type="EC" id="2.4.2.1"/>
    </reaction>
</comment>
<proteinExistence type="inferred from homology"/>
<dbReference type="HAMAP" id="MF_01537">
    <property type="entry name" value="Nucleos_phosphorylase_PpnP"/>
    <property type="match status" value="1"/>
</dbReference>
<dbReference type="GO" id="GO:0047975">
    <property type="term" value="F:guanosine phosphorylase activity"/>
    <property type="evidence" value="ECO:0007669"/>
    <property type="project" value="RHEA"/>
</dbReference>
<dbReference type="InterPro" id="IPR009664">
    <property type="entry name" value="Ppnp"/>
</dbReference>
<dbReference type="KEGG" id="csq:CSCA_0868"/>
<comment type="catalytic activity">
    <reaction evidence="3">
        <text>xanthosine + phosphate = alpha-D-ribose 1-phosphate + xanthine</text>
        <dbReference type="Rhea" id="RHEA:27638"/>
        <dbReference type="ChEBI" id="CHEBI:17712"/>
        <dbReference type="ChEBI" id="CHEBI:18107"/>
        <dbReference type="ChEBI" id="CHEBI:43474"/>
        <dbReference type="ChEBI" id="CHEBI:57720"/>
        <dbReference type="EC" id="2.4.2.1"/>
    </reaction>
</comment>
<evidence type="ECO:0000313" key="5">
    <source>
        <dbReference type="Proteomes" id="UP000033115"/>
    </source>
</evidence>
<comment type="catalytic activity">
    <reaction evidence="3">
        <text>thymidine + phosphate = 2-deoxy-alpha-D-ribose 1-phosphate + thymine</text>
        <dbReference type="Rhea" id="RHEA:16037"/>
        <dbReference type="ChEBI" id="CHEBI:17748"/>
        <dbReference type="ChEBI" id="CHEBI:17821"/>
        <dbReference type="ChEBI" id="CHEBI:43474"/>
        <dbReference type="ChEBI" id="CHEBI:57259"/>
        <dbReference type="EC" id="2.4.2.2"/>
    </reaction>
</comment>
<dbReference type="PANTHER" id="PTHR36540:SF1">
    <property type="entry name" value="PYRIMIDINE_PURINE NUCLEOSIDE PHOSPHORYLASE"/>
    <property type="match status" value="1"/>
</dbReference>
<keyword evidence="5" id="KW-1185">Reference proteome</keyword>
<sequence length="93" mass="10442">MFKTNEYFEGKVKSIAFNTAEGPATIGVMAIGEYEFGTSTIEIMTVTSGSMCIKLPESEEWKQFKQNETFTVAANKKFGVKVEEETAYLCLYK</sequence>
<dbReference type="InterPro" id="IPR014710">
    <property type="entry name" value="RmlC-like_jellyroll"/>
</dbReference>
<dbReference type="STRING" id="1548.CSCA_0868"/>
<dbReference type="EC" id="2.4.2.2" evidence="3"/>
<dbReference type="AlphaFoldDB" id="A0A0E3JXB6"/>
<dbReference type="GO" id="GO:0004731">
    <property type="term" value="F:purine-nucleoside phosphorylase activity"/>
    <property type="evidence" value="ECO:0007669"/>
    <property type="project" value="UniProtKB-UniRule"/>
</dbReference>
<reference evidence="4 5" key="1">
    <citation type="journal article" date="2015" name="J. Biotechnol.">
        <title>Complete genome sequence of a malodorant-producing acetogen, Clostridium scatologenes ATCC 25775(T).</title>
        <authorList>
            <person name="Zhu Z."/>
            <person name="Guo T."/>
            <person name="Zheng H."/>
            <person name="Song T."/>
            <person name="Ouyang P."/>
            <person name="Xie J."/>
        </authorList>
    </citation>
    <scope>NUCLEOTIDE SEQUENCE [LARGE SCALE GENOMIC DNA]</scope>
    <source>
        <strain evidence="4 5">ATCC 25775</strain>
    </source>
</reference>
<dbReference type="EMBL" id="CP009933">
    <property type="protein sequence ID" value="AKA67993.1"/>
    <property type="molecule type" value="Genomic_DNA"/>
</dbReference>
<keyword evidence="2 3" id="KW-0808">Transferase</keyword>
<comment type="similarity">
    <text evidence="3">Belongs to the nucleoside phosphorylase PpnP family.</text>
</comment>
<comment type="function">
    <text evidence="3">Catalyzes the phosphorolysis of diverse nucleosides, yielding D-ribose 1-phosphate and the respective free bases. Can use uridine, adenosine, guanosine, cytidine, thymidine, inosine and xanthosine as substrates. Also catalyzes the reverse reactions.</text>
</comment>
<comment type="catalytic activity">
    <reaction evidence="3">
        <text>uridine + phosphate = alpha-D-ribose 1-phosphate + uracil</text>
        <dbReference type="Rhea" id="RHEA:24388"/>
        <dbReference type="ChEBI" id="CHEBI:16704"/>
        <dbReference type="ChEBI" id="CHEBI:17568"/>
        <dbReference type="ChEBI" id="CHEBI:43474"/>
        <dbReference type="ChEBI" id="CHEBI:57720"/>
        <dbReference type="EC" id="2.4.2.2"/>
    </reaction>
</comment>
<dbReference type="HOGENOM" id="CLU_157874_0_0_9"/>
<dbReference type="SUPFAM" id="SSF51182">
    <property type="entry name" value="RmlC-like cupins"/>
    <property type="match status" value="1"/>
</dbReference>
<dbReference type="Pfam" id="PF06865">
    <property type="entry name" value="Ppnp"/>
    <property type="match status" value="1"/>
</dbReference>
<gene>
    <name evidence="3" type="primary">ppnP</name>
    <name evidence="4" type="ORF">CSCA_0868</name>
</gene>
<comment type="catalytic activity">
    <reaction evidence="3">
        <text>inosine + phosphate = alpha-D-ribose 1-phosphate + hypoxanthine</text>
        <dbReference type="Rhea" id="RHEA:27646"/>
        <dbReference type="ChEBI" id="CHEBI:17368"/>
        <dbReference type="ChEBI" id="CHEBI:17596"/>
        <dbReference type="ChEBI" id="CHEBI:43474"/>
        <dbReference type="ChEBI" id="CHEBI:57720"/>
        <dbReference type="EC" id="2.4.2.1"/>
    </reaction>
</comment>
<comment type="catalytic activity">
    <reaction evidence="3">
        <text>adenosine + phosphate = alpha-D-ribose 1-phosphate + adenine</text>
        <dbReference type="Rhea" id="RHEA:27642"/>
        <dbReference type="ChEBI" id="CHEBI:16335"/>
        <dbReference type="ChEBI" id="CHEBI:16708"/>
        <dbReference type="ChEBI" id="CHEBI:43474"/>
        <dbReference type="ChEBI" id="CHEBI:57720"/>
        <dbReference type="EC" id="2.4.2.1"/>
    </reaction>
</comment>
<dbReference type="FunFam" id="2.60.120.10:FF:000016">
    <property type="entry name" value="Pyrimidine/purine nucleoside phosphorylase"/>
    <property type="match status" value="1"/>
</dbReference>
<dbReference type="GO" id="GO:0009032">
    <property type="term" value="F:thymidine phosphorylase activity"/>
    <property type="evidence" value="ECO:0007669"/>
    <property type="project" value="RHEA"/>
</dbReference>